<evidence type="ECO:0000256" key="10">
    <source>
        <dbReference type="ARBA" id="ARBA00022989"/>
    </source>
</evidence>
<accession>A0A7R8D212</accession>
<evidence type="ECO:0000256" key="1">
    <source>
        <dbReference type="ARBA" id="ARBA00004200"/>
    </source>
</evidence>
<dbReference type="SUPFAM" id="SSF47473">
    <property type="entry name" value="EF-hand"/>
    <property type="match status" value="1"/>
</dbReference>
<evidence type="ECO:0000256" key="6">
    <source>
        <dbReference type="ARBA" id="ARBA00022741"/>
    </source>
</evidence>
<keyword evidence="3 16" id="KW-0812">Transmembrane</keyword>
<keyword evidence="14" id="KW-0175">Coiled coil</keyword>
<keyword evidence="12" id="KW-0342">GTP-binding</keyword>
<keyword evidence="13 16" id="KW-0472">Membrane</keyword>
<protein>
    <submittedName>
        <fullName evidence="17">RHOT1</fullName>
        <ecNumber evidence="17">3.6.5.-</ecNumber>
    </submittedName>
</protein>
<keyword evidence="6" id="KW-0547">Nucleotide-binding</keyword>
<keyword evidence="5" id="KW-0677">Repeat</keyword>
<evidence type="ECO:0000256" key="13">
    <source>
        <dbReference type="ARBA" id="ARBA00023136"/>
    </source>
</evidence>
<feature type="transmembrane region" description="Helical" evidence="16">
    <location>
        <begin position="669"/>
        <end position="691"/>
    </location>
</feature>
<reference evidence="17" key="1">
    <citation type="submission" date="2021-02" db="EMBL/GenBank/DDBJ databases">
        <authorList>
            <person name="Bekaert M."/>
        </authorList>
    </citation>
    <scope>NUCLEOTIDE SEQUENCE</scope>
    <source>
        <strain evidence="17">IoA-00</strain>
    </source>
</reference>
<keyword evidence="8 17" id="KW-0378">Hydrolase</keyword>
<dbReference type="InterPro" id="IPR018247">
    <property type="entry name" value="EF_Hand_1_Ca_BS"/>
</dbReference>
<keyword evidence="4" id="KW-0479">Metal-binding</keyword>
<dbReference type="GO" id="GO:0005741">
    <property type="term" value="C:mitochondrial outer membrane"/>
    <property type="evidence" value="ECO:0007669"/>
    <property type="project" value="UniProtKB-SubCell"/>
</dbReference>
<comment type="similarity">
    <text evidence="2">Belongs to the mitochondrial Rho GTPase family.</text>
</comment>
<sequence length="695" mass="79020">MTKRSPKSNVASFLASPNRVFRSPILISRMNHSSPEIYHVNFVKPEEAKSFWNSDLKMSNRENISVEQKKLEIAQQKLRKLNEELEATRREKERWGKNTCSDISRSKKSTSTYSNLKKYVLRMPHQNIAMSHWWRRPGHTLGTPDLDISGEEGREFPPEVPGRAEDITIPGDLTPEKIPTLIADYNALEQNEEALSEELLRADVICIVYAVDDLESLESVSDHWIPLIRRTLESQKTPLILVGNKVDLSEYSTMEAVLQMMNEYEEIETCVECSAKNLKNISEMFYFAQKAVLHPSAPLFDHQKKDLTTACKRALTRVFMLCDEDNDALLSDEEINKFQRRCFGLDLEPGILENLKSVVHKNCPEGLSKMTGQLTLSGFLALHGLFIQKGRNETTWTMLRKFGYDEDLTLSRDYLYPSFSAPSNSIIELSNIGYDFLTFIFEKYDKDSDKAMSPQEIIDLFSTCPLLFPSQKIKKWMLARNQTPRNIYRCNIIGPKGAGKTTFCQGLLGRSIDDIKNIPSYEIPKHTINSIQVYGQEKYLILEDVDVLNVSSPSIPSESNCDVCCLVYDASDPRSFEFVAAVFLKYYVDSKVPLFVPNISYHLLSLTTPKEGLKTDMYVKLATMAAFPNLRRLVHAMIMKSSPREWIGSFRYLTTHFNQMGLVAQDTGLLTFGIGIAIAIVTSAVFVMLICSNLP</sequence>
<evidence type="ECO:0000256" key="5">
    <source>
        <dbReference type="ARBA" id="ARBA00022737"/>
    </source>
</evidence>
<dbReference type="InterPro" id="IPR013567">
    <property type="entry name" value="EF_hand_assoc_2"/>
</dbReference>
<evidence type="ECO:0000256" key="7">
    <source>
        <dbReference type="ARBA" id="ARBA00022787"/>
    </source>
</evidence>
<dbReference type="GO" id="GO:0005525">
    <property type="term" value="F:GTP binding"/>
    <property type="evidence" value="ECO:0007669"/>
    <property type="project" value="UniProtKB-KW"/>
</dbReference>
<feature type="compositionally biased region" description="Basic and acidic residues" evidence="15">
    <location>
        <begin position="151"/>
        <end position="166"/>
    </location>
</feature>
<dbReference type="EMBL" id="HG994585">
    <property type="protein sequence ID" value="CAF2973134.1"/>
    <property type="molecule type" value="Genomic_DNA"/>
</dbReference>
<dbReference type="Gene3D" id="1.10.238.10">
    <property type="entry name" value="EF-hand"/>
    <property type="match status" value="2"/>
</dbReference>
<dbReference type="PANTHER" id="PTHR46819:SF1">
    <property type="entry name" value="EF-HAND CALCIUM-BINDING DOMAIN-CONTAINING PROTEIN 7"/>
    <property type="match status" value="1"/>
</dbReference>
<evidence type="ECO:0000256" key="14">
    <source>
        <dbReference type="SAM" id="Coils"/>
    </source>
</evidence>
<dbReference type="InterPro" id="IPR052266">
    <property type="entry name" value="Miro-EF-hand_domain"/>
</dbReference>
<dbReference type="InterPro" id="IPR002048">
    <property type="entry name" value="EF_hand_dom"/>
</dbReference>
<evidence type="ECO:0000256" key="3">
    <source>
        <dbReference type="ARBA" id="ARBA00022692"/>
    </source>
</evidence>
<evidence type="ECO:0000256" key="12">
    <source>
        <dbReference type="ARBA" id="ARBA00023134"/>
    </source>
</evidence>
<dbReference type="FunFam" id="1.10.238.10:FF:000011">
    <property type="entry name" value="Mitochondrial Rho GTPase"/>
    <property type="match status" value="1"/>
</dbReference>
<dbReference type="PANTHER" id="PTHR46819">
    <property type="entry name" value="EF-HAND CALCIUM-BINDING DOMAIN-CONTAINING PROTEIN 7"/>
    <property type="match status" value="1"/>
</dbReference>
<evidence type="ECO:0000256" key="9">
    <source>
        <dbReference type="ARBA" id="ARBA00022837"/>
    </source>
</evidence>
<dbReference type="OrthoDB" id="10020961at2759"/>
<comment type="subcellular location">
    <subcellularLocation>
        <location evidence="1">Mitochondrion outer membrane</location>
        <topology evidence="1">Single-pass type IV membrane protein</topology>
    </subcellularLocation>
</comment>
<keyword evidence="7" id="KW-1000">Mitochondrion outer membrane</keyword>
<dbReference type="PRINTS" id="PR00449">
    <property type="entry name" value="RASTRNSFRMNG"/>
</dbReference>
<feature type="region of interest" description="Disordered" evidence="15">
    <location>
        <begin position="144"/>
        <end position="171"/>
    </location>
</feature>
<organism evidence="17 18">
    <name type="scientific">Lepeophtheirus salmonis</name>
    <name type="common">Salmon louse</name>
    <name type="synonym">Caligus salmonis</name>
    <dbReference type="NCBI Taxonomy" id="72036"/>
    <lineage>
        <taxon>Eukaryota</taxon>
        <taxon>Metazoa</taxon>
        <taxon>Ecdysozoa</taxon>
        <taxon>Arthropoda</taxon>
        <taxon>Crustacea</taxon>
        <taxon>Multicrustacea</taxon>
        <taxon>Hexanauplia</taxon>
        <taxon>Copepoda</taxon>
        <taxon>Siphonostomatoida</taxon>
        <taxon>Caligidae</taxon>
        <taxon>Lepeophtheirus</taxon>
    </lineage>
</organism>
<proteinExistence type="inferred from homology"/>
<dbReference type="SUPFAM" id="SSF52540">
    <property type="entry name" value="P-loop containing nucleoside triphosphate hydrolases"/>
    <property type="match status" value="2"/>
</dbReference>
<feature type="coiled-coil region" evidence="14">
    <location>
        <begin position="64"/>
        <end position="98"/>
    </location>
</feature>
<dbReference type="EC" id="3.6.5.-" evidence="17"/>
<dbReference type="InterPro" id="IPR020860">
    <property type="entry name" value="MIRO_dom"/>
</dbReference>
<gene>
    <name evidence="17" type="ORF">LSAA_11502</name>
</gene>
<evidence type="ECO:0000256" key="16">
    <source>
        <dbReference type="SAM" id="Phobius"/>
    </source>
</evidence>
<dbReference type="InterPro" id="IPR001806">
    <property type="entry name" value="Small_GTPase"/>
</dbReference>
<dbReference type="PROSITE" id="PS50222">
    <property type="entry name" value="EF_HAND_2"/>
    <property type="match status" value="1"/>
</dbReference>
<dbReference type="PROSITE" id="PS00018">
    <property type="entry name" value="EF_HAND_1"/>
    <property type="match status" value="1"/>
</dbReference>
<dbReference type="GO" id="GO:0005509">
    <property type="term" value="F:calcium ion binding"/>
    <property type="evidence" value="ECO:0007669"/>
    <property type="project" value="InterPro"/>
</dbReference>
<dbReference type="SMART" id="SM00174">
    <property type="entry name" value="RHO"/>
    <property type="match status" value="1"/>
</dbReference>
<evidence type="ECO:0000313" key="17">
    <source>
        <dbReference type="EMBL" id="CAF2973134.1"/>
    </source>
</evidence>
<evidence type="ECO:0000313" key="18">
    <source>
        <dbReference type="Proteomes" id="UP000675881"/>
    </source>
</evidence>
<dbReference type="GO" id="GO:0003924">
    <property type="term" value="F:GTPase activity"/>
    <property type="evidence" value="ECO:0007669"/>
    <property type="project" value="InterPro"/>
</dbReference>
<evidence type="ECO:0000256" key="4">
    <source>
        <dbReference type="ARBA" id="ARBA00022723"/>
    </source>
</evidence>
<dbReference type="Gene3D" id="3.40.50.300">
    <property type="entry name" value="P-loop containing nucleotide triphosphate hydrolases"/>
    <property type="match status" value="2"/>
</dbReference>
<evidence type="ECO:0000256" key="15">
    <source>
        <dbReference type="SAM" id="MobiDB-lite"/>
    </source>
</evidence>
<keyword evidence="9" id="KW-0106">Calcium</keyword>
<evidence type="ECO:0000256" key="8">
    <source>
        <dbReference type="ARBA" id="ARBA00022801"/>
    </source>
</evidence>
<name>A0A7R8D212_LEPSM</name>
<keyword evidence="11" id="KW-0496">Mitochondrion</keyword>
<dbReference type="AlphaFoldDB" id="A0A7R8D212"/>
<dbReference type="Proteomes" id="UP000675881">
    <property type="component" value="Chromosome 6"/>
</dbReference>
<evidence type="ECO:0000256" key="2">
    <source>
        <dbReference type="ARBA" id="ARBA00007981"/>
    </source>
</evidence>
<dbReference type="Pfam" id="PF08356">
    <property type="entry name" value="EF_assoc_2"/>
    <property type="match status" value="1"/>
</dbReference>
<dbReference type="PROSITE" id="PS51423">
    <property type="entry name" value="MIRO"/>
    <property type="match status" value="1"/>
</dbReference>
<dbReference type="InterPro" id="IPR011992">
    <property type="entry name" value="EF-hand-dom_pair"/>
</dbReference>
<dbReference type="Pfam" id="PF00071">
    <property type="entry name" value="Ras"/>
    <property type="match status" value="1"/>
</dbReference>
<evidence type="ECO:0000256" key="11">
    <source>
        <dbReference type="ARBA" id="ARBA00023128"/>
    </source>
</evidence>
<dbReference type="FunFam" id="3.40.50.300:FF:000170">
    <property type="entry name" value="Mitochondrial Rho GTPase"/>
    <property type="match status" value="1"/>
</dbReference>
<keyword evidence="10 16" id="KW-1133">Transmembrane helix</keyword>
<keyword evidence="18" id="KW-1185">Reference proteome</keyword>
<dbReference type="InterPro" id="IPR027417">
    <property type="entry name" value="P-loop_NTPase"/>
</dbReference>